<reference evidence="1 2" key="1">
    <citation type="submission" date="2017-04" db="EMBL/GenBank/DDBJ databases">
        <title>The new phylogeny of genus Mycobacterium.</title>
        <authorList>
            <person name="Tortoli E."/>
            <person name="Trovato A."/>
            <person name="Cirillo D.M."/>
        </authorList>
    </citation>
    <scope>NUCLEOTIDE SEQUENCE [LARGE SCALE GENOMIC DNA]</scope>
    <source>
        <strain evidence="1 2">KCTC 19819</strain>
    </source>
</reference>
<dbReference type="OrthoDB" id="9778595at2"/>
<organism evidence="1 2">
    <name type="scientific">Mycolicibacillus koreensis</name>
    <dbReference type="NCBI Taxonomy" id="1069220"/>
    <lineage>
        <taxon>Bacteria</taxon>
        <taxon>Bacillati</taxon>
        <taxon>Actinomycetota</taxon>
        <taxon>Actinomycetes</taxon>
        <taxon>Mycobacteriales</taxon>
        <taxon>Mycobacteriaceae</taxon>
        <taxon>Mycolicibacillus</taxon>
    </lineage>
</organism>
<comment type="caution">
    <text evidence="1">The sequence shown here is derived from an EMBL/GenBank/DDBJ whole genome shotgun (WGS) entry which is preliminary data.</text>
</comment>
<sequence>MKKTIEWHDGLVANPDQVTALAEELAVSVTIRRSSTVDPRTGSPVPYELVAVTDPASLRGEAFALSGKRFLPDHKVCNRYI</sequence>
<proteinExistence type="predicted"/>
<keyword evidence="2" id="KW-1185">Reference proteome</keyword>
<dbReference type="EMBL" id="NCXO01000010">
    <property type="protein sequence ID" value="OSC34468.1"/>
    <property type="molecule type" value="Genomic_DNA"/>
</dbReference>
<gene>
    <name evidence="1" type="ORF">B8W67_06955</name>
</gene>
<evidence type="ECO:0000313" key="2">
    <source>
        <dbReference type="Proteomes" id="UP000193577"/>
    </source>
</evidence>
<evidence type="ECO:0000313" key="1">
    <source>
        <dbReference type="EMBL" id="OSC34468.1"/>
    </source>
</evidence>
<protein>
    <submittedName>
        <fullName evidence="1">Uncharacterized protein</fullName>
    </submittedName>
</protein>
<dbReference type="Proteomes" id="UP000193577">
    <property type="component" value="Unassembled WGS sequence"/>
</dbReference>
<dbReference type="RefSeq" id="WP_085303128.1">
    <property type="nucleotide sequence ID" value="NZ_AP022594.1"/>
</dbReference>
<name>A0A7I7SJG0_9MYCO</name>
<accession>A0A7I7SJG0</accession>
<dbReference type="AlphaFoldDB" id="A0A7I7SJG0"/>